<dbReference type="EMBL" id="KZ992477">
    <property type="protein sequence ID" value="RKP09978.1"/>
    <property type="molecule type" value="Genomic_DNA"/>
</dbReference>
<evidence type="ECO:0000256" key="1">
    <source>
        <dbReference type="SAM" id="MobiDB-lite"/>
    </source>
</evidence>
<dbReference type="Proteomes" id="UP000271241">
    <property type="component" value="Unassembled WGS sequence"/>
</dbReference>
<accession>A0A4P9XUR9</accession>
<evidence type="ECO:0000313" key="3">
    <source>
        <dbReference type="Proteomes" id="UP000271241"/>
    </source>
</evidence>
<name>A0A4P9XUR9_9FUNG</name>
<proteinExistence type="predicted"/>
<evidence type="ECO:0000313" key="2">
    <source>
        <dbReference type="EMBL" id="RKP09978.1"/>
    </source>
</evidence>
<sequence length="318" mass="33603">MPAMVGHVGSAAACNETQRSATRLSAGQDKPAYGKGDKGGRQHDGASASSLLRHDGLYARCIAKERKESDKHQRANGSGGAVDGGRDCATPPHGQQAPSPPLPPRSVAVWLRLHAATTITDANSRTRSMNGTYGCTQRRGIYAAKRRMKLPKMVLEGDVLGGCCTLERHKAAGGHWARPGAPFACCATSDSDTDATMSTSACTTARLYAGHWQRTERTSRPMIGSAAHVCGRTIYSRISVRMSVGTKEICDVYKRVFEMAAVVLVPTMQARGSAWWMVEQAADGSWCGAADGLLDMDRACALSCEAAMGAAVASGSAR</sequence>
<dbReference type="AlphaFoldDB" id="A0A4P9XUR9"/>
<feature type="compositionally biased region" description="Basic and acidic residues" evidence="1">
    <location>
        <begin position="35"/>
        <end position="44"/>
    </location>
</feature>
<organism evidence="2 3">
    <name type="scientific">Thamnocephalis sphaerospora</name>
    <dbReference type="NCBI Taxonomy" id="78915"/>
    <lineage>
        <taxon>Eukaryota</taxon>
        <taxon>Fungi</taxon>
        <taxon>Fungi incertae sedis</taxon>
        <taxon>Zoopagomycota</taxon>
        <taxon>Zoopagomycotina</taxon>
        <taxon>Zoopagomycetes</taxon>
        <taxon>Zoopagales</taxon>
        <taxon>Sigmoideomycetaceae</taxon>
        <taxon>Thamnocephalis</taxon>
    </lineage>
</organism>
<gene>
    <name evidence="2" type="ORF">THASP1DRAFT_22246</name>
</gene>
<protein>
    <submittedName>
        <fullName evidence="2">Uncharacterized protein</fullName>
    </submittedName>
</protein>
<reference evidence="3" key="1">
    <citation type="journal article" date="2018" name="Nat. Microbiol.">
        <title>Leveraging single-cell genomics to expand the fungal tree of life.</title>
        <authorList>
            <person name="Ahrendt S.R."/>
            <person name="Quandt C.A."/>
            <person name="Ciobanu D."/>
            <person name="Clum A."/>
            <person name="Salamov A."/>
            <person name="Andreopoulos B."/>
            <person name="Cheng J.F."/>
            <person name="Woyke T."/>
            <person name="Pelin A."/>
            <person name="Henrissat B."/>
            <person name="Reynolds N.K."/>
            <person name="Benny G.L."/>
            <person name="Smith M.E."/>
            <person name="James T.Y."/>
            <person name="Grigoriev I.V."/>
        </authorList>
    </citation>
    <scope>NUCLEOTIDE SEQUENCE [LARGE SCALE GENOMIC DNA]</scope>
    <source>
        <strain evidence="3">RSA 1356</strain>
    </source>
</reference>
<keyword evidence="3" id="KW-1185">Reference proteome</keyword>
<feature type="region of interest" description="Disordered" evidence="1">
    <location>
        <begin position="19"/>
        <end position="50"/>
    </location>
</feature>
<feature type="region of interest" description="Disordered" evidence="1">
    <location>
        <begin position="65"/>
        <end position="103"/>
    </location>
</feature>